<evidence type="ECO:0000256" key="3">
    <source>
        <dbReference type="SAM" id="MobiDB-lite"/>
    </source>
</evidence>
<dbReference type="AlphaFoldDB" id="A0A413RMN9"/>
<dbReference type="OrthoDB" id="9805171at2"/>
<keyword evidence="1 5" id="KW-0489">Methyltransferase</keyword>
<comment type="caution">
    <text evidence="5">The sequence shown here is derived from an EMBL/GenBank/DDBJ whole genome shotgun (WGS) entry which is preliminary data.</text>
</comment>
<proteinExistence type="predicted"/>
<sequence>MNPPDIQLISAWAARCRGPVIDAGCGPGHWTQLLADLGADVEGVDLVPAFVDLATARFPTVPYRVANLDDLARPDGSVAGILAWYSLIHLEPERVPLVLREFRRCLADDGTLLVGFYESDRLEPFPHTVTEAYSWPVDELSRLVEDAGFGVRHTRTHPNPKRPDRRHGTLLAGAT</sequence>
<evidence type="ECO:0000313" key="5">
    <source>
        <dbReference type="EMBL" id="RHA42303.1"/>
    </source>
</evidence>
<evidence type="ECO:0000256" key="2">
    <source>
        <dbReference type="ARBA" id="ARBA00022679"/>
    </source>
</evidence>
<dbReference type="InterPro" id="IPR041698">
    <property type="entry name" value="Methyltransf_25"/>
</dbReference>
<dbReference type="PANTHER" id="PTHR43861">
    <property type="entry name" value="TRANS-ACONITATE 2-METHYLTRANSFERASE-RELATED"/>
    <property type="match status" value="1"/>
</dbReference>
<feature type="compositionally biased region" description="Basic residues" evidence="3">
    <location>
        <begin position="152"/>
        <end position="165"/>
    </location>
</feature>
<accession>A0A413RMN9</accession>
<keyword evidence="6" id="KW-1185">Reference proteome</keyword>
<evidence type="ECO:0000259" key="4">
    <source>
        <dbReference type="Pfam" id="PF13649"/>
    </source>
</evidence>
<reference evidence="5 6" key="1">
    <citation type="submission" date="2018-08" db="EMBL/GenBank/DDBJ databases">
        <title>Cellulomonas rhizosphaerae sp. nov., a novel actinomycete isolated from soil.</title>
        <authorList>
            <person name="Tian Y."/>
        </authorList>
    </citation>
    <scope>NUCLEOTIDE SEQUENCE [LARGE SCALE GENOMIC DNA]</scope>
    <source>
        <strain evidence="5 6">NEAU-TCZ24</strain>
    </source>
</reference>
<evidence type="ECO:0000313" key="6">
    <source>
        <dbReference type="Proteomes" id="UP000283374"/>
    </source>
</evidence>
<protein>
    <submittedName>
        <fullName evidence="5">Methyltransferase domain-containing protein</fullName>
    </submittedName>
</protein>
<feature type="domain" description="Methyltransferase" evidence="4">
    <location>
        <begin position="20"/>
        <end position="110"/>
    </location>
</feature>
<evidence type="ECO:0000256" key="1">
    <source>
        <dbReference type="ARBA" id="ARBA00022603"/>
    </source>
</evidence>
<name>A0A413RMN9_9CELL</name>
<dbReference type="CDD" id="cd02440">
    <property type="entry name" value="AdoMet_MTases"/>
    <property type="match status" value="1"/>
</dbReference>
<feature type="region of interest" description="Disordered" evidence="3">
    <location>
        <begin position="151"/>
        <end position="175"/>
    </location>
</feature>
<organism evidence="5 6">
    <name type="scientific">Cellulomonas rhizosphaerae</name>
    <dbReference type="NCBI Taxonomy" id="2293719"/>
    <lineage>
        <taxon>Bacteria</taxon>
        <taxon>Bacillati</taxon>
        <taxon>Actinomycetota</taxon>
        <taxon>Actinomycetes</taxon>
        <taxon>Micrococcales</taxon>
        <taxon>Cellulomonadaceae</taxon>
        <taxon>Cellulomonas</taxon>
    </lineage>
</organism>
<dbReference type="EMBL" id="QWKP01000174">
    <property type="protein sequence ID" value="RHA42303.1"/>
    <property type="molecule type" value="Genomic_DNA"/>
</dbReference>
<dbReference type="Gene3D" id="3.40.50.150">
    <property type="entry name" value="Vaccinia Virus protein VP39"/>
    <property type="match status" value="1"/>
</dbReference>
<dbReference type="GO" id="GO:0032259">
    <property type="term" value="P:methylation"/>
    <property type="evidence" value="ECO:0007669"/>
    <property type="project" value="UniProtKB-KW"/>
</dbReference>
<gene>
    <name evidence="5" type="ORF">D1825_07550</name>
</gene>
<dbReference type="InterPro" id="IPR029063">
    <property type="entry name" value="SAM-dependent_MTases_sf"/>
</dbReference>
<dbReference type="SUPFAM" id="SSF53335">
    <property type="entry name" value="S-adenosyl-L-methionine-dependent methyltransferases"/>
    <property type="match status" value="1"/>
</dbReference>
<dbReference type="GO" id="GO:0008168">
    <property type="term" value="F:methyltransferase activity"/>
    <property type="evidence" value="ECO:0007669"/>
    <property type="project" value="UniProtKB-KW"/>
</dbReference>
<keyword evidence="2 5" id="KW-0808">Transferase</keyword>
<dbReference type="Proteomes" id="UP000283374">
    <property type="component" value="Unassembled WGS sequence"/>
</dbReference>
<dbReference type="PANTHER" id="PTHR43861:SF1">
    <property type="entry name" value="TRANS-ACONITATE 2-METHYLTRANSFERASE"/>
    <property type="match status" value="1"/>
</dbReference>
<dbReference type="Pfam" id="PF13649">
    <property type="entry name" value="Methyltransf_25"/>
    <property type="match status" value="1"/>
</dbReference>